<proteinExistence type="inferred from homology"/>
<dbReference type="SUPFAM" id="SSF51197">
    <property type="entry name" value="Clavaminate synthase-like"/>
    <property type="match status" value="1"/>
</dbReference>
<dbReference type="Gene3D" id="2.60.120.330">
    <property type="entry name" value="B-lactam Antibiotic, Isopenicillin N Synthase, Chain"/>
    <property type="match status" value="1"/>
</dbReference>
<comment type="similarity">
    <text evidence="1">Belongs to the iron/ascorbate-dependent oxidoreductase family.</text>
</comment>
<dbReference type="Pfam" id="PF03171">
    <property type="entry name" value="2OG-FeII_Oxy"/>
    <property type="match status" value="1"/>
</dbReference>
<gene>
    <name evidence="4" type="primary">g12387</name>
    <name evidence="4" type="ORF">VP750_LOCUS11028</name>
</gene>
<dbReference type="PANTHER" id="PTHR47990">
    <property type="entry name" value="2-OXOGLUTARATE (2OG) AND FE(II)-DEPENDENT OXYGENASE SUPERFAMILY PROTEIN-RELATED"/>
    <property type="match status" value="1"/>
</dbReference>
<dbReference type="Proteomes" id="UP001497392">
    <property type="component" value="Unassembled WGS sequence"/>
</dbReference>
<keyword evidence="1" id="KW-0560">Oxidoreductase</keyword>
<dbReference type="EMBL" id="CAXHTA020000020">
    <property type="protein sequence ID" value="CAL5229122.1"/>
    <property type="molecule type" value="Genomic_DNA"/>
</dbReference>
<protein>
    <submittedName>
        <fullName evidence="4">G12387 protein</fullName>
    </submittedName>
</protein>
<organism evidence="4 5">
    <name type="scientific">Coccomyxa viridis</name>
    <dbReference type="NCBI Taxonomy" id="1274662"/>
    <lineage>
        <taxon>Eukaryota</taxon>
        <taxon>Viridiplantae</taxon>
        <taxon>Chlorophyta</taxon>
        <taxon>core chlorophytes</taxon>
        <taxon>Trebouxiophyceae</taxon>
        <taxon>Trebouxiophyceae incertae sedis</taxon>
        <taxon>Coccomyxaceae</taxon>
        <taxon>Coccomyxa</taxon>
    </lineage>
</organism>
<feature type="domain" description="Fe2OG dioxygenase" evidence="3">
    <location>
        <begin position="192"/>
        <end position="292"/>
    </location>
</feature>
<evidence type="ECO:0000313" key="5">
    <source>
        <dbReference type="Proteomes" id="UP001497392"/>
    </source>
</evidence>
<dbReference type="Pfam" id="PF14226">
    <property type="entry name" value="DIOX_N"/>
    <property type="match status" value="1"/>
</dbReference>
<dbReference type="InterPro" id="IPR050231">
    <property type="entry name" value="Iron_ascorbate_oxido_reductase"/>
</dbReference>
<comment type="caution">
    <text evidence="4">The sequence shown here is derived from an EMBL/GenBank/DDBJ whole genome shotgun (WGS) entry which is preliminary data.</text>
</comment>
<accession>A0ABP1GAK3</accession>
<name>A0ABP1GAK3_9CHLO</name>
<reference evidence="4 5" key="1">
    <citation type="submission" date="2024-06" db="EMBL/GenBank/DDBJ databases">
        <authorList>
            <person name="Kraege A."/>
            <person name="Thomma B."/>
        </authorList>
    </citation>
    <scope>NUCLEOTIDE SEQUENCE [LARGE SCALE GENOMIC DNA]</scope>
</reference>
<dbReference type="InterPro" id="IPR005123">
    <property type="entry name" value="Oxoglu/Fe-dep_dioxygenase_dom"/>
</dbReference>
<sequence length="359" mass="39758">MADDLSWASAPLARIKAADTPQCHSSHVGQEQIPVVNLSLKDAEAASALRHACEKFGFFYVAHHGMSQGLIDRQFAASKDFFSLPLSTKLNLKVDQSNRGYYPFGMGSAKNPFAQEDRKEAFNAYGFETEPSDATPFHGVNKWPSEEDLPGFRETMEEYHKEMSCIANRLVTLLAMALGLPKGYFDERFSRPVANVRAVHYLEGQPSNPEAGIFGVGPHTDWGALTILATDNEPGLQICLGKTWIDVEPRAGMFVVNLGDMVDRWTNGRFKSTLHRVVNSNERFSTPFFLAANWDAEMSVLPSCVSTGESIPAAPATCGAWLTMRRRAEYENKVRQLEDTSLPNARAPSPPRLQQISAQ</sequence>
<dbReference type="PRINTS" id="PR00682">
    <property type="entry name" value="IPNSYNTHASE"/>
</dbReference>
<dbReference type="InterPro" id="IPR026992">
    <property type="entry name" value="DIOX_N"/>
</dbReference>
<evidence type="ECO:0000256" key="2">
    <source>
        <dbReference type="SAM" id="MobiDB-lite"/>
    </source>
</evidence>
<feature type="region of interest" description="Disordered" evidence="2">
    <location>
        <begin position="338"/>
        <end position="359"/>
    </location>
</feature>
<evidence type="ECO:0000259" key="3">
    <source>
        <dbReference type="PROSITE" id="PS51471"/>
    </source>
</evidence>
<evidence type="ECO:0000313" key="4">
    <source>
        <dbReference type="EMBL" id="CAL5229122.1"/>
    </source>
</evidence>
<keyword evidence="1" id="KW-0479">Metal-binding</keyword>
<dbReference type="InterPro" id="IPR027443">
    <property type="entry name" value="IPNS-like_sf"/>
</dbReference>
<evidence type="ECO:0000256" key="1">
    <source>
        <dbReference type="RuleBase" id="RU003682"/>
    </source>
</evidence>
<dbReference type="PROSITE" id="PS51471">
    <property type="entry name" value="FE2OG_OXY"/>
    <property type="match status" value="1"/>
</dbReference>
<dbReference type="InterPro" id="IPR044861">
    <property type="entry name" value="IPNS-like_FE2OG_OXY"/>
</dbReference>
<keyword evidence="1" id="KW-0408">Iron</keyword>
<keyword evidence="5" id="KW-1185">Reference proteome</keyword>